<name>A0A9Q1BAH7_HOLLE</name>
<keyword evidence="2" id="KW-1185">Reference proteome</keyword>
<organism evidence="1 2">
    <name type="scientific">Holothuria leucospilota</name>
    <name type="common">Black long sea cucumber</name>
    <name type="synonym">Mertensiothuria leucospilota</name>
    <dbReference type="NCBI Taxonomy" id="206669"/>
    <lineage>
        <taxon>Eukaryota</taxon>
        <taxon>Metazoa</taxon>
        <taxon>Echinodermata</taxon>
        <taxon>Eleutherozoa</taxon>
        <taxon>Echinozoa</taxon>
        <taxon>Holothuroidea</taxon>
        <taxon>Aspidochirotacea</taxon>
        <taxon>Aspidochirotida</taxon>
        <taxon>Holothuriidae</taxon>
        <taxon>Holothuria</taxon>
    </lineage>
</organism>
<proteinExistence type="predicted"/>
<gene>
    <name evidence="1" type="ORF">HOLleu_45198</name>
</gene>
<accession>A0A9Q1BAH7</accession>
<reference evidence="1" key="1">
    <citation type="submission" date="2021-10" db="EMBL/GenBank/DDBJ databases">
        <title>Tropical sea cucumber genome reveals ecological adaptation and Cuvierian tubules defense mechanism.</title>
        <authorList>
            <person name="Chen T."/>
        </authorList>
    </citation>
    <scope>NUCLEOTIDE SEQUENCE</scope>
    <source>
        <strain evidence="1">Nanhai2018</strain>
        <tissue evidence="1">Muscle</tissue>
    </source>
</reference>
<comment type="caution">
    <text evidence="1">The sequence shown here is derived from an EMBL/GenBank/DDBJ whole genome shotgun (WGS) entry which is preliminary data.</text>
</comment>
<evidence type="ECO:0000313" key="2">
    <source>
        <dbReference type="Proteomes" id="UP001152320"/>
    </source>
</evidence>
<evidence type="ECO:0000313" key="1">
    <source>
        <dbReference type="EMBL" id="KAJ8017417.1"/>
    </source>
</evidence>
<dbReference type="AlphaFoldDB" id="A0A9Q1BAH7"/>
<protein>
    <submittedName>
        <fullName evidence="1">Uncharacterized protein</fullName>
    </submittedName>
</protein>
<dbReference type="Proteomes" id="UP001152320">
    <property type="component" value="Unassembled WGS sequence"/>
</dbReference>
<sequence>MHLFVAHSHEIVKRHGSLNAFSCQGLEKLNHVMTVDYFRSTNHHLGVKSLVQLMRRYNRILWFQHNPGACHF</sequence>
<dbReference type="EMBL" id="JAIZAY010002064">
    <property type="protein sequence ID" value="KAJ8017417.1"/>
    <property type="molecule type" value="Genomic_DNA"/>
</dbReference>